<feature type="coiled-coil region" evidence="1">
    <location>
        <begin position="199"/>
        <end position="226"/>
    </location>
</feature>
<dbReference type="EMBL" id="HBFR01038185">
    <property type="protein sequence ID" value="CAD8900644.1"/>
    <property type="molecule type" value="Transcribed_RNA"/>
</dbReference>
<dbReference type="EMBL" id="HBFR01038182">
    <property type="protein sequence ID" value="CAD8900641.1"/>
    <property type="molecule type" value="Transcribed_RNA"/>
</dbReference>
<evidence type="ECO:0000313" key="2">
    <source>
        <dbReference type="EMBL" id="CAD8900641.1"/>
    </source>
</evidence>
<proteinExistence type="predicted"/>
<feature type="coiled-coil region" evidence="1">
    <location>
        <begin position="252"/>
        <end position="279"/>
    </location>
</feature>
<dbReference type="AlphaFoldDB" id="A0A6U5LFN9"/>
<keyword evidence="1" id="KW-0175">Coiled coil</keyword>
<name>A0A6U5LFN9_9STRA</name>
<reference evidence="3" key="1">
    <citation type="submission" date="2021-01" db="EMBL/GenBank/DDBJ databases">
        <authorList>
            <person name="Corre E."/>
            <person name="Pelletier E."/>
            <person name="Niang G."/>
            <person name="Scheremetjew M."/>
            <person name="Finn R."/>
            <person name="Kale V."/>
            <person name="Holt S."/>
            <person name="Cochrane G."/>
            <person name="Meng A."/>
            <person name="Brown T."/>
            <person name="Cohen L."/>
        </authorList>
    </citation>
    <scope>NUCLEOTIDE SEQUENCE</scope>
    <source>
        <strain evidence="3">308</strain>
    </source>
</reference>
<accession>A0A6U5LFN9</accession>
<evidence type="ECO:0000256" key="1">
    <source>
        <dbReference type="SAM" id="Coils"/>
    </source>
</evidence>
<protein>
    <submittedName>
        <fullName evidence="3">Uncharacterized protein</fullName>
    </submittedName>
</protein>
<sequence length="425" mass="50725">MRRVRDEWKKDGEERLQNFNARKMDQIKRLTSKGMEPQLREIIAKHEAACNLITNCLDSEKKIVEDELRKKFDGKISKVGEASKTEIASFEEITRLESATEKNKIERSHEIYIYELRRAMSSEFEVQKRRRRNDLNELFKNHSTEVENLRHRQMQHVTYLMQDLEKSKNEQRRHSLDIDSYISRKEMDTLTEWEQNIREELQTRDIERLKKEKDAKEKQRDVTIENNIRILIYDQSITMTARLTKEEKAKLRSHHKKCKEELKREIRKLQERCCRCRENCATHREMLEKEGDQLLTMKEAADLGREKLEVIGGKINNIRKTSSSERDRFKVEIETMKMNLQKNKDTITREVMVLQYKLETESRMFAERQEQVVKDHTHALATIDAALRKRGAEHPNTVKSLDDRYMLAELRGEHLRRMLDAMHGG</sequence>
<gene>
    <name evidence="2" type="ORF">CHYS00102_LOCUS27858</name>
    <name evidence="3" type="ORF">CHYS00102_LOCUS27861</name>
</gene>
<evidence type="ECO:0000313" key="3">
    <source>
        <dbReference type="EMBL" id="CAD8900644.1"/>
    </source>
</evidence>
<organism evidence="3">
    <name type="scientific">Corethron hystrix</name>
    <dbReference type="NCBI Taxonomy" id="216773"/>
    <lineage>
        <taxon>Eukaryota</taxon>
        <taxon>Sar</taxon>
        <taxon>Stramenopiles</taxon>
        <taxon>Ochrophyta</taxon>
        <taxon>Bacillariophyta</taxon>
        <taxon>Coscinodiscophyceae</taxon>
        <taxon>Corethrophycidae</taxon>
        <taxon>Corethrales</taxon>
        <taxon>Corethraceae</taxon>
        <taxon>Corethron</taxon>
    </lineage>
</organism>